<dbReference type="EMBL" id="KB200330">
    <property type="protein sequence ID" value="ESP01891.1"/>
    <property type="molecule type" value="Genomic_DNA"/>
</dbReference>
<keyword evidence="3" id="KW-0479">Metal-binding</keyword>
<dbReference type="PROSITE" id="PS51144">
    <property type="entry name" value="ALPHA_CA_2"/>
    <property type="match status" value="1"/>
</dbReference>
<evidence type="ECO:0000256" key="5">
    <source>
        <dbReference type="ARBA" id="ARBA00023239"/>
    </source>
</evidence>
<keyword evidence="4" id="KW-0862">Zinc</keyword>
<organism evidence="9 10">
    <name type="scientific">Lottia gigantea</name>
    <name type="common">Giant owl limpet</name>
    <dbReference type="NCBI Taxonomy" id="225164"/>
    <lineage>
        <taxon>Eukaryota</taxon>
        <taxon>Metazoa</taxon>
        <taxon>Spiralia</taxon>
        <taxon>Lophotrochozoa</taxon>
        <taxon>Mollusca</taxon>
        <taxon>Gastropoda</taxon>
        <taxon>Patellogastropoda</taxon>
        <taxon>Lottioidea</taxon>
        <taxon>Lottiidae</taxon>
        <taxon>Lottia</taxon>
    </lineage>
</organism>
<evidence type="ECO:0000256" key="7">
    <source>
        <dbReference type="SAM" id="SignalP"/>
    </source>
</evidence>
<dbReference type="OrthoDB" id="6098642at2759"/>
<dbReference type="InterPro" id="IPR001148">
    <property type="entry name" value="CA_dom"/>
</dbReference>
<feature type="chain" id="PRO_5004716611" description="carbonic anhydrase" evidence="7">
    <location>
        <begin position="22"/>
        <end position="214"/>
    </location>
</feature>
<comment type="similarity">
    <text evidence="1">Belongs to the alpha-carbonic anhydrase family.</text>
</comment>
<keyword evidence="10" id="KW-1185">Reference proteome</keyword>
<name>V4B3G7_LOTGI</name>
<dbReference type="Gene3D" id="3.10.200.10">
    <property type="entry name" value="Alpha carbonic anhydrase"/>
    <property type="match status" value="1"/>
</dbReference>
<dbReference type="SUPFAM" id="SSF51069">
    <property type="entry name" value="Carbonic anhydrase"/>
    <property type="match status" value="1"/>
</dbReference>
<dbReference type="CTD" id="20250654"/>
<dbReference type="Proteomes" id="UP000030746">
    <property type="component" value="Unassembled WGS sequence"/>
</dbReference>
<accession>V4B3G7</accession>
<dbReference type="AlphaFoldDB" id="V4B3G7"/>
<dbReference type="GO" id="GO:0008270">
    <property type="term" value="F:zinc ion binding"/>
    <property type="evidence" value="ECO:0007669"/>
    <property type="project" value="InterPro"/>
</dbReference>
<evidence type="ECO:0000259" key="8">
    <source>
        <dbReference type="PROSITE" id="PS51144"/>
    </source>
</evidence>
<keyword evidence="5" id="KW-0456">Lyase</keyword>
<feature type="signal peptide" evidence="7">
    <location>
        <begin position="1"/>
        <end position="21"/>
    </location>
</feature>
<evidence type="ECO:0000256" key="1">
    <source>
        <dbReference type="ARBA" id="ARBA00010718"/>
    </source>
</evidence>
<dbReference type="PANTHER" id="PTHR18952">
    <property type="entry name" value="CARBONIC ANHYDRASE"/>
    <property type="match status" value="1"/>
</dbReference>
<proteinExistence type="inferred from homology"/>
<evidence type="ECO:0000256" key="4">
    <source>
        <dbReference type="ARBA" id="ARBA00022833"/>
    </source>
</evidence>
<gene>
    <name evidence="9" type="ORF">LOTGIDRAFT_238084</name>
</gene>
<dbReference type="KEGG" id="lgi:LOTGIDRAFT_238084"/>
<dbReference type="SMART" id="SM01057">
    <property type="entry name" value="Carb_anhydrase"/>
    <property type="match status" value="1"/>
</dbReference>
<reference evidence="9 10" key="1">
    <citation type="journal article" date="2013" name="Nature">
        <title>Insights into bilaterian evolution from three spiralian genomes.</title>
        <authorList>
            <person name="Simakov O."/>
            <person name="Marletaz F."/>
            <person name="Cho S.J."/>
            <person name="Edsinger-Gonzales E."/>
            <person name="Havlak P."/>
            <person name="Hellsten U."/>
            <person name="Kuo D.H."/>
            <person name="Larsson T."/>
            <person name="Lv J."/>
            <person name="Arendt D."/>
            <person name="Savage R."/>
            <person name="Osoegawa K."/>
            <person name="de Jong P."/>
            <person name="Grimwood J."/>
            <person name="Chapman J.A."/>
            <person name="Shapiro H."/>
            <person name="Aerts A."/>
            <person name="Otillar R.P."/>
            <person name="Terry A.Y."/>
            <person name="Boore J.L."/>
            <person name="Grigoriev I.V."/>
            <person name="Lindberg D.R."/>
            <person name="Seaver E.C."/>
            <person name="Weisblat D.A."/>
            <person name="Putnam N.H."/>
            <person name="Rokhsar D.S."/>
        </authorList>
    </citation>
    <scope>NUCLEOTIDE SEQUENCE [LARGE SCALE GENOMIC DNA]</scope>
</reference>
<dbReference type="EC" id="4.2.1.1" evidence="2"/>
<evidence type="ECO:0000256" key="6">
    <source>
        <dbReference type="ARBA" id="ARBA00048348"/>
    </source>
</evidence>
<evidence type="ECO:0000256" key="2">
    <source>
        <dbReference type="ARBA" id="ARBA00012925"/>
    </source>
</evidence>
<dbReference type="HOGENOM" id="CLU_1290273_0_0_1"/>
<sequence length="214" mass="23974">MQTVSSWLSLLVLVFASPAQSSVISRKGLLLCEAIGEPCISYDQYSPIGPFCWMTIDRRHNECCDESGMFQSPINIPPPTSFEFIPQILRYSSHKFEGKCENTGIQPSLKRDGEEKVYLLGLPGGRYFIENIHFHVGKKGERRQTEHLLNGRTADGEAHIVHVREDFESVREASKHPGGLLVISIFLSERFIISSYSGEPGVRKDPGEPKLSPL</sequence>
<dbReference type="GO" id="GO:0004089">
    <property type="term" value="F:carbonate dehydratase activity"/>
    <property type="evidence" value="ECO:0007669"/>
    <property type="project" value="UniProtKB-EC"/>
</dbReference>
<dbReference type="STRING" id="225164.V4B3G7"/>
<evidence type="ECO:0000313" key="10">
    <source>
        <dbReference type="Proteomes" id="UP000030746"/>
    </source>
</evidence>
<dbReference type="InterPro" id="IPR023561">
    <property type="entry name" value="Carbonic_anhydrase_a-class"/>
</dbReference>
<dbReference type="Pfam" id="PF00194">
    <property type="entry name" value="Carb_anhydrase"/>
    <property type="match status" value="1"/>
</dbReference>
<dbReference type="InterPro" id="IPR036398">
    <property type="entry name" value="CA_dom_sf"/>
</dbReference>
<feature type="domain" description="Alpha-carbonic anhydrase" evidence="8">
    <location>
        <begin position="38"/>
        <end position="214"/>
    </location>
</feature>
<dbReference type="RefSeq" id="XP_009047381.1">
    <property type="nucleotide sequence ID" value="XM_009049133.1"/>
</dbReference>
<dbReference type="GeneID" id="20250654"/>
<dbReference type="PANTHER" id="PTHR18952:SF265">
    <property type="entry name" value="CARBONIC ANHYDRASE"/>
    <property type="match status" value="1"/>
</dbReference>
<comment type="catalytic activity">
    <reaction evidence="6">
        <text>hydrogencarbonate + H(+) = CO2 + H2O</text>
        <dbReference type="Rhea" id="RHEA:10748"/>
        <dbReference type="ChEBI" id="CHEBI:15377"/>
        <dbReference type="ChEBI" id="CHEBI:15378"/>
        <dbReference type="ChEBI" id="CHEBI:16526"/>
        <dbReference type="ChEBI" id="CHEBI:17544"/>
        <dbReference type="EC" id="4.2.1.1"/>
    </reaction>
</comment>
<protein>
    <recommendedName>
        <fullName evidence="2">carbonic anhydrase</fullName>
        <ecNumber evidence="2">4.2.1.1</ecNumber>
    </recommendedName>
</protein>
<evidence type="ECO:0000256" key="3">
    <source>
        <dbReference type="ARBA" id="ARBA00022723"/>
    </source>
</evidence>
<evidence type="ECO:0000313" key="9">
    <source>
        <dbReference type="EMBL" id="ESP01891.1"/>
    </source>
</evidence>
<keyword evidence="7" id="KW-0732">Signal</keyword>